<dbReference type="SUPFAM" id="SSF46689">
    <property type="entry name" value="Homeodomain-like"/>
    <property type="match status" value="2"/>
</dbReference>
<evidence type="ECO:0000256" key="1">
    <source>
        <dbReference type="ARBA" id="ARBA00023015"/>
    </source>
</evidence>
<gene>
    <name evidence="6" type="ORF">FHS38_001696</name>
</gene>
<evidence type="ECO:0000256" key="4">
    <source>
        <dbReference type="SAM" id="MobiDB-lite"/>
    </source>
</evidence>
<dbReference type="Pfam" id="PF14525">
    <property type="entry name" value="AraC_binding_2"/>
    <property type="match status" value="1"/>
</dbReference>
<feature type="domain" description="HTH araC/xylS-type" evidence="5">
    <location>
        <begin position="239"/>
        <end position="341"/>
    </location>
</feature>
<evidence type="ECO:0000256" key="3">
    <source>
        <dbReference type="ARBA" id="ARBA00023163"/>
    </source>
</evidence>
<dbReference type="InterPro" id="IPR018060">
    <property type="entry name" value="HTH_AraC"/>
</dbReference>
<keyword evidence="7" id="KW-1185">Reference proteome</keyword>
<dbReference type="GO" id="GO:0043565">
    <property type="term" value="F:sequence-specific DNA binding"/>
    <property type="evidence" value="ECO:0007669"/>
    <property type="project" value="InterPro"/>
</dbReference>
<dbReference type="InterPro" id="IPR050204">
    <property type="entry name" value="AraC_XylS_family_regulators"/>
</dbReference>
<comment type="caution">
    <text evidence="6">The sequence shown here is derived from an EMBL/GenBank/DDBJ whole genome shotgun (WGS) entry which is preliminary data.</text>
</comment>
<sequence>MSESDTGSISPDGPNDLIDNSNMRTLVLSNDLEETQEAISSAYSPYRLSCLGDPEDFSAWYAEGGFPGITLSGLQYGAETLVDPQPLGSYLLVCRLVNGGVRVSSPGREERFVGTGQTYVLDPYRKFQVHWTPGARMTTVRLARETVEQAAADALGVEGPVRARFTLEGTVSGKAARSWEGISEAVHREVLGEGIARNSPILASHLTQTTAAMLMETHHLVTGGIDARRTGVVAHPAVRRVMAVAEERADEPLTLTELAAVARCSPRALQEAFRRYLDTTPLGYLREVRLGRAHEELVAAQGNGGVTVSDVAYRWGFSNLGRFAAYYQQRYGHAPSHTLRM</sequence>
<dbReference type="PANTHER" id="PTHR46796">
    <property type="entry name" value="HTH-TYPE TRANSCRIPTIONAL ACTIVATOR RHAS-RELATED"/>
    <property type="match status" value="1"/>
</dbReference>
<dbReference type="EMBL" id="JACHJG010000003">
    <property type="protein sequence ID" value="MBB4885667.1"/>
    <property type="molecule type" value="Genomic_DNA"/>
</dbReference>
<dbReference type="Pfam" id="PF12833">
    <property type="entry name" value="HTH_18"/>
    <property type="match status" value="1"/>
</dbReference>
<dbReference type="GO" id="GO:0003700">
    <property type="term" value="F:DNA-binding transcription factor activity"/>
    <property type="evidence" value="ECO:0007669"/>
    <property type="project" value="InterPro"/>
</dbReference>
<dbReference type="RefSeq" id="WP_229822723.1">
    <property type="nucleotide sequence ID" value="NZ_BMRW01000010.1"/>
</dbReference>
<dbReference type="AlphaFoldDB" id="A0A7W7L920"/>
<proteinExistence type="predicted"/>
<dbReference type="SMART" id="SM00342">
    <property type="entry name" value="HTH_ARAC"/>
    <property type="match status" value="1"/>
</dbReference>
<accession>A0A7W7L920</accession>
<dbReference type="PANTHER" id="PTHR46796:SF12">
    <property type="entry name" value="HTH-TYPE DNA-BINDING TRANSCRIPTIONAL ACTIVATOR EUTR"/>
    <property type="match status" value="1"/>
</dbReference>
<protein>
    <submittedName>
        <fullName evidence="6">AraC-like DNA-binding protein</fullName>
    </submittedName>
</protein>
<feature type="region of interest" description="Disordered" evidence="4">
    <location>
        <begin position="1"/>
        <end position="21"/>
    </location>
</feature>
<evidence type="ECO:0000313" key="6">
    <source>
        <dbReference type="EMBL" id="MBB4885667.1"/>
    </source>
</evidence>
<reference evidence="6 7" key="1">
    <citation type="submission" date="2020-08" db="EMBL/GenBank/DDBJ databases">
        <title>Genomic Encyclopedia of Type Strains, Phase III (KMG-III): the genomes of soil and plant-associated and newly described type strains.</title>
        <authorList>
            <person name="Whitman W."/>
        </authorList>
    </citation>
    <scope>NUCLEOTIDE SEQUENCE [LARGE SCALE GENOMIC DNA]</scope>
    <source>
        <strain evidence="6 7">CECT 3265</strain>
    </source>
</reference>
<dbReference type="PROSITE" id="PS01124">
    <property type="entry name" value="HTH_ARAC_FAMILY_2"/>
    <property type="match status" value="1"/>
</dbReference>
<dbReference type="InterPro" id="IPR009057">
    <property type="entry name" value="Homeodomain-like_sf"/>
</dbReference>
<evidence type="ECO:0000313" key="7">
    <source>
        <dbReference type="Proteomes" id="UP000556436"/>
    </source>
</evidence>
<evidence type="ECO:0000259" key="5">
    <source>
        <dbReference type="PROSITE" id="PS01124"/>
    </source>
</evidence>
<keyword evidence="1" id="KW-0805">Transcription regulation</keyword>
<dbReference type="Proteomes" id="UP000556436">
    <property type="component" value="Unassembled WGS sequence"/>
</dbReference>
<keyword evidence="3" id="KW-0804">Transcription</keyword>
<evidence type="ECO:0000256" key="2">
    <source>
        <dbReference type="ARBA" id="ARBA00023125"/>
    </source>
</evidence>
<dbReference type="Gene3D" id="1.10.10.60">
    <property type="entry name" value="Homeodomain-like"/>
    <property type="match status" value="1"/>
</dbReference>
<dbReference type="InterPro" id="IPR035418">
    <property type="entry name" value="AraC-bd_2"/>
</dbReference>
<name>A0A7W7L920_STRNE</name>
<organism evidence="6 7">
    <name type="scientific">Streptomyces netropsis</name>
    <name type="common">Streptoverticillium netropsis</name>
    <dbReference type="NCBI Taxonomy" id="55404"/>
    <lineage>
        <taxon>Bacteria</taxon>
        <taxon>Bacillati</taxon>
        <taxon>Actinomycetota</taxon>
        <taxon>Actinomycetes</taxon>
        <taxon>Kitasatosporales</taxon>
        <taxon>Streptomycetaceae</taxon>
        <taxon>Streptomyces</taxon>
    </lineage>
</organism>
<keyword evidence="2 6" id="KW-0238">DNA-binding</keyword>